<organism evidence="1">
    <name type="scientific">marine sediment metagenome</name>
    <dbReference type="NCBI Taxonomy" id="412755"/>
    <lineage>
        <taxon>unclassified sequences</taxon>
        <taxon>metagenomes</taxon>
        <taxon>ecological metagenomes</taxon>
    </lineage>
</organism>
<accession>A0A0F8YJF6</accession>
<sequence>VTFRGDTTNNSKMDVYMNGVKLAFFSDGSTKSFVMDDTFNMAYSFGVNTTVLTNLGEFSGPNVHPGAIALGRTHQIGMWNIDIDRSRFGPQSTDNAAILYLYNSGMGTEIDWTKWKAVDAWNAIAGYDEGAWVPDNKEHIELIMHIKKLLVDRKKWITVMRLIAQGNDRGAAIAHGALQSEKNPTD</sequence>
<protein>
    <submittedName>
        <fullName evidence="1">Uncharacterized protein</fullName>
    </submittedName>
</protein>
<name>A0A0F8YJF6_9ZZZZ</name>
<dbReference type="AlphaFoldDB" id="A0A0F8YJF6"/>
<reference evidence="1" key="1">
    <citation type="journal article" date="2015" name="Nature">
        <title>Complex archaea that bridge the gap between prokaryotes and eukaryotes.</title>
        <authorList>
            <person name="Spang A."/>
            <person name="Saw J.H."/>
            <person name="Jorgensen S.L."/>
            <person name="Zaremba-Niedzwiedzka K."/>
            <person name="Martijn J."/>
            <person name="Lind A.E."/>
            <person name="van Eijk R."/>
            <person name="Schleper C."/>
            <person name="Guy L."/>
            <person name="Ettema T.J."/>
        </authorList>
    </citation>
    <scope>NUCLEOTIDE SEQUENCE</scope>
</reference>
<gene>
    <name evidence="1" type="ORF">LCGC14_3147230</name>
</gene>
<evidence type="ECO:0000313" key="1">
    <source>
        <dbReference type="EMBL" id="KKK48231.1"/>
    </source>
</evidence>
<comment type="caution">
    <text evidence="1">The sequence shown here is derived from an EMBL/GenBank/DDBJ whole genome shotgun (WGS) entry which is preliminary data.</text>
</comment>
<feature type="non-terminal residue" evidence="1">
    <location>
        <position position="1"/>
    </location>
</feature>
<proteinExistence type="predicted"/>
<dbReference type="EMBL" id="LAZR01069172">
    <property type="protein sequence ID" value="KKK48231.1"/>
    <property type="molecule type" value="Genomic_DNA"/>
</dbReference>